<organism evidence="4 5">
    <name type="scientific">Streptomyces lunalinharesii</name>
    <dbReference type="NCBI Taxonomy" id="333384"/>
    <lineage>
        <taxon>Bacteria</taxon>
        <taxon>Bacillati</taxon>
        <taxon>Actinomycetota</taxon>
        <taxon>Actinomycetes</taxon>
        <taxon>Kitasatosporales</taxon>
        <taxon>Streptomycetaceae</taxon>
        <taxon>Streptomyces</taxon>
    </lineage>
</organism>
<accession>A0ABN3SLA7</accession>
<dbReference type="InterPro" id="IPR020287">
    <property type="entry name" value="Tail_sheath_C"/>
</dbReference>
<evidence type="ECO:0000313" key="5">
    <source>
        <dbReference type="Proteomes" id="UP001500994"/>
    </source>
</evidence>
<dbReference type="EMBL" id="BAAARK010000025">
    <property type="protein sequence ID" value="GAA2679901.1"/>
    <property type="molecule type" value="Genomic_DNA"/>
</dbReference>
<sequence length="396" mass="42509">MSNVVEVGGQGTPGRPPGVRVREESAGVRFVGGVKTSVAAFLARSTVGEVHPARFASWSEFTHKVRLEDASGAGGATRSIPVSQELWAAVYGWFGNGGGECYLAPAGGRGGLAGALASLESYDEITIVVAPDLWSEPTKEEARTAAGLIADHCRRMADRVAVLHLPNGAAPANAAEALGIETAEARRYTAVYHPWINVRAHDPQVDSWVVPPTGHVAGVWARVDEDRGVHKAPANENLRDALGLTHDLDDVEQIELNDQGVNAIRKFPGAGLLVWGARTLAASDETEIEHSYLNVRRSVNFIRQSIRQSTDWGVFEANDDRLRTSVKAMVTSFLTGLWRRGMLVGASPEQAFYVICDESDNPPEGVAGLRVEVGVALVRPAEFIAFEVAQLMEEGS</sequence>
<evidence type="ECO:0008006" key="6">
    <source>
        <dbReference type="Google" id="ProtNLM"/>
    </source>
</evidence>
<feature type="domain" description="Tail sheath protein C-terminal" evidence="3">
    <location>
        <begin position="291"/>
        <end position="388"/>
    </location>
</feature>
<dbReference type="PANTHER" id="PTHR35861">
    <property type="match status" value="1"/>
</dbReference>
<dbReference type="InterPro" id="IPR035089">
    <property type="entry name" value="Phage_sheath_subtilisin"/>
</dbReference>
<dbReference type="InterPro" id="IPR052042">
    <property type="entry name" value="Tail_sheath_structural"/>
</dbReference>
<dbReference type="Pfam" id="PF17482">
    <property type="entry name" value="Phage_sheath_1C"/>
    <property type="match status" value="1"/>
</dbReference>
<evidence type="ECO:0000313" key="4">
    <source>
        <dbReference type="EMBL" id="GAA2679901.1"/>
    </source>
</evidence>
<keyword evidence="5" id="KW-1185">Reference proteome</keyword>
<gene>
    <name evidence="4" type="ORF">GCM10009864_60270</name>
</gene>
<name>A0ABN3SLA7_9ACTN</name>
<proteinExistence type="inferred from homology"/>
<dbReference type="Pfam" id="PF04984">
    <property type="entry name" value="Phage_sheath_1"/>
    <property type="match status" value="1"/>
</dbReference>
<comment type="caution">
    <text evidence="4">The sequence shown here is derived from an EMBL/GenBank/DDBJ whole genome shotgun (WGS) entry which is preliminary data.</text>
</comment>
<evidence type="ECO:0000259" key="3">
    <source>
        <dbReference type="Pfam" id="PF17482"/>
    </source>
</evidence>
<feature type="domain" description="Tail sheath protein subtilisin-like" evidence="2">
    <location>
        <begin position="113"/>
        <end position="280"/>
    </location>
</feature>
<dbReference type="PANTHER" id="PTHR35861:SF1">
    <property type="entry name" value="PHAGE TAIL SHEATH PROTEIN"/>
    <property type="match status" value="1"/>
</dbReference>
<dbReference type="Gene3D" id="3.40.50.11780">
    <property type="match status" value="1"/>
</dbReference>
<evidence type="ECO:0000259" key="2">
    <source>
        <dbReference type="Pfam" id="PF04984"/>
    </source>
</evidence>
<protein>
    <recommendedName>
        <fullName evidence="6">Phage tail sheath family protein</fullName>
    </recommendedName>
</protein>
<reference evidence="4 5" key="1">
    <citation type="journal article" date="2019" name="Int. J. Syst. Evol. Microbiol.">
        <title>The Global Catalogue of Microorganisms (GCM) 10K type strain sequencing project: providing services to taxonomists for standard genome sequencing and annotation.</title>
        <authorList>
            <consortium name="The Broad Institute Genomics Platform"/>
            <consortium name="The Broad Institute Genome Sequencing Center for Infectious Disease"/>
            <person name="Wu L."/>
            <person name="Ma J."/>
        </authorList>
    </citation>
    <scope>NUCLEOTIDE SEQUENCE [LARGE SCALE GENOMIC DNA]</scope>
    <source>
        <strain evidence="4 5">JCM 16374</strain>
    </source>
</reference>
<dbReference type="Proteomes" id="UP001500994">
    <property type="component" value="Unassembled WGS sequence"/>
</dbReference>
<comment type="similarity">
    <text evidence="1">Belongs to the myoviridae tail sheath protein family.</text>
</comment>
<evidence type="ECO:0000256" key="1">
    <source>
        <dbReference type="ARBA" id="ARBA00008005"/>
    </source>
</evidence>